<reference evidence="4" key="1">
    <citation type="submission" date="2017-02" db="UniProtKB">
        <authorList>
            <consortium name="WormBaseParasite"/>
        </authorList>
    </citation>
    <scope>IDENTIFICATION</scope>
</reference>
<evidence type="ECO:0000313" key="4">
    <source>
        <dbReference type="WBParaSite" id="MCOS_0000479201-mRNA-1"/>
    </source>
</evidence>
<protein>
    <submittedName>
        <fullName evidence="2 4">Uncharacterized protein</fullName>
    </submittedName>
</protein>
<dbReference type="WBParaSite" id="MCOS_0000479201-mRNA-1">
    <property type="protein sequence ID" value="MCOS_0000479201-mRNA-1"/>
    <property type="gene ID" value="MCOS_0000479201"/>
</dbReference>
<feature type="region of interest" description="Disordered" evidence="1">
    <location>
        <begin position="1"/>
        <end position="43"/>
    </location>
</feature>
<organism evidence="4">
    <name type="scientific">Mesocestoides corti</name>
    <name type="common">Flatworm</name>
    <dbReference type="NCBI Taxonomy" id="53468"/>
    <lineage>
        <taxon>Eukaryota</taxon>
        <taxon>Metazoa</taxon>
        <taxon>Spiralia</taxon>
        <taxon>Lophotrochozoa</taxon>
        <taxon>Platyhelminthes</taxon>
        <taxon>Cestoda</taxon>
        <taxon>Eucestoda</taxon>
        <taxon>Cyclophyllidea</taxon>
        <taxon>Mesocestoididae</taxon>
        <taxon>Mesocestoides</taxon>
    </lineage>
</organism>
<accession>A0A0R3UCZ4</accession>
<dbReference type="Proteomes" id="UP000267029">
    <property type="component" value="Unassembled WGS sequence"/>
</dbReference>
<dbReference type="AlphaFoldDB" id="A0A0R3UCZ4"/>
<sequence>MGAGSSHRRHGKPHPPTTVSDNIGYPGAECAESTQRNSEDGSDAVDVPAFATYIDAHAFFPPLFGAAGNSMHQTESPTQGNGLAALGRFSVFANEVVASTQEDQQQDDAPSLLHVTGDVRTVSFAALDAEIHRRNLSAWRR</sequence>
<reference evidence="2 3" key="2">
    <citation type="submission" date="2018-10" db="EMBL/GenBank/DDBJ databases">
        <authorList>
            <consortium name="Pathogen Informatics"/>
        </authorList>
    </citation>
    <scope>NUCLEOTIDE SEQUENCE [LARGE SCALE GENOMIC DNA]</scope>
</reference>
<evidence type="ECO:0000313" key="2">
    <source>
        <dbReference type="EMBL" id="VDD78790.1"/>
    </source>
</evidence>
<dbReference type="EMBL" id="UXSR01002312">
    <property type="protein sequence ID" value="VDD78790.1"/>
    <property type="molecule type" value="Genomic_DNA"/>
</dbReference>
<gene>
    <name evidence="2" type="ORF">MCOS_LOCUS4793</name>
</gene>
<evidence type="ECO:0000256" key="1">
    <source>
        <dbReference type="SAM" id="MobiDB-lite"/>
    </source>
</evidence>
<proteinExistence type="predicted"/>
<name>A0A0R3UCZ4_MESCO</name>
<evidence type="ECO:0000313" key="3">
    <source>
        <dbReference type="Proteomes" id="UP000267029"/>
    </source>
</evidence>
<feature type="compositionally biased region" description="Basic residues" evidence="1">
    <location>
        <begin position="1"/>
        <end position="13"/>
    </location>
</feature>
<keyword evidence="3" id="KW-1185">Reference proteome</keyword>